<evidence type="ECO:0000256" key="6">
    <source>
        <dbReference type="ARBA" id="ARBA00022963"/>
    </source>
</evidence>
<proteinExistence type="inferred from homology"/>
<keyword evidence="4 8" id="KW-0732">Signal</keyword>
<gene>
    <name evidence="9" type="ORF">MANES_17G062300v8</name>
</gene>
<keyword evidence="3" id="KW-0964">Secreted</keyword>
<evidence type="ECO:0000313" key="10">
    <source>
        <dbReference type="Proteomes" id="UP000091857"/>
    </source>
</evidence>
<dbReference type="InterPro" id="IPR051238">
    <property type="entry name" value="GDSL_esterase/lipase"/>
</dbReference>
<sequence>MEGSAGNKWKWWWLVYSAVFLALHGAASAQQVPCYFIFGDSLVDNGNNNQLSSLARADYLPYGIDFVPPRATGRFSNGKTTVDVIAQQLGFNSFIPPYATTRGRNILQGLNYASAAAGIREETGQQLGGRISFSGQVRNYQNTVSQLVNLLGDQNRTANYLSKCIFSIGLGSNDYLNNYFMPRFYSSSRQYTPEQWANILIQQYIQQLRILYNNGARKFALIGLGQIGCSPSELAQNSPDGRTCVQRINSANEIFNNKLRSLVDQFNGNTPDARFIYINVYGMFQDITSNPARYGFRVTNAGCCGVGRNNGQITCLPLQTPCPNRNQYLFWDAFHPTEAANIIIGRRSYSAQSPSDAYPFDISRLAQL</sequence>
<keyword evidence="10" id="KW-1185">Reference proteome</keyword>
<evidence type="ECO:0000256" key="3">
    <source>
        <dbReference type="ARBA" id="ARBA00022525"/>
    </source>
</evidence>
<keyword evidence="7" id="KW-0443">Lipid metabolism</keyword>
<name>A0A2C9U5F4_MANES</name>
<dbReference type="Proteomes" id="UP000091857">
    <property type="component" value="Chromosome 17"/>
</dbReference>
<keyword evidence="5" id="KW-0378">Hydrolase</keyword>
<dbReference type="SUPFAM" id="SSF52266">
    <property type="entry name" value="SGNH hydrolase"/>
    <property type="match status" value="1"/>
</dbReference>
<evidence type="ECO:0000256" key="7">
    <source>
        <dbReference type="ARBA" id="ARBA00023098"/>
    </source>
</evidence>
<dbReference type="AlphaFoldDB" id="A0A2C9U5F4"/>
<reference evidence="10" key="1">
    <citation type="journal article" date="2016" name="Nat. Biotechnol.">
        <title>Sequencing wild and cultivated cassava and related species reveals extensive interspecific hybridization and genetic diversity.</title>
        <authorList>
            <person name="Bredeson J.V."/>
            <person name="Lyons J.B."/>
            <person name="Prochnik S.E."/>
            <person name="Wu G.A."/>
            <person name="Ha C.M."/>
            <person name="Edsinger-Gonzales E."/>
            <person name="Grimwood J."/>
            <person name="Schmutz J."/>
            <person name="Rabbi I.Y."/>
            <person name="Egesi C."/>
            <person name="Nauluvula P."/>
            <person name="Lebot V."/>
            <person name="Ndunguru J."/>
            <person name="Mkamilo G."/>
            <person name="Bart R.S."/>
            <person name="Setter T.L."/>
            <person name="Gleadow R.M."/>
            <person name="Kulakow P."/>
            <person name="Ferguson M.E."/>
            <person name="Rounsley S."/>
            <person name="Rokhsar D.S."/>
        </authorList>
    </citation>
    <scope>NUCLEOTIDE SEQUENCE [LARGE SCALE GENOMIC DNA]</scope>
    <source>
        <strain evidence="10">cv. AM560-2</strain>
    </source>
</reference>
<dbReference type="InterPro" id="IPR001087">
    <property type="entry name" value="GDSL"/>
</dbReference>
<dbReference type="GO" id="GO:0016788">
    <property type="term" value="F:hydrolase activity, acting on ester bonds"/>
    <property type="evidence" value="ECO:0007669"/>
    <property type="project" value="InterPro"/>
</dbReference>
<dbReference type="PANTHER" id="PTHR45650">
    <property type="entry name" value="GDSL-LIKE LIPASE/ACYLHYDROLASE-RELATED"/>
    <property type="match status" value="1"/>
</dbReference>
<dbReference type="InterPro" id="IPR035669">
    <property type="entry name" value="SGNH_plant_lipase-like"/>
</dbReference>
<comment type="subcellular location">
    <subcellularLocation>
        <location evidence="1">Secreted</location>
    </subcellularLocation>
</comment>
<evidence type="ECO:0000256" key="4">
    <source>
        <dbReference type="ARBA" id="ARBA00022729"/>
    </source>
</evidence>
<dbReference type="CDD" id="cd01837">
    <property type="entry name" value="SGNH_plant_lipase_like"/>
    <property type="match status" value="1"/>
</dbReference>
<dbReference type="PANTHER" id="PTHR45650:SF3">
    <property type="entry name" value="OS01G0748500 PROTEIN"/>
    <property type="match status" value="1"/>
</dbReference>
<evidence type="ECO:0000256" key="8">
    <source>
        <dbReference type="SAM" id="SignalP"/>
    </source>
</evidence>
<accession>A0A2C9U5F4</accession>
<dbReference type="OMA" id="DRRTCDE"/>
<dbReference type="EMBL" id="CM004403">
    <property type="protein sequence ID" value="OAY25025.1"/>
    <property type="molecule type" value="Genomic_DNA"/>
</dbReference>
<dbReference type="Gene3D" id="3.40.50.1110">
    <property type="entry name" value="SGNH hydrolase"/>
    <property type="match status" value="1"/>
</dbReference>
<evidence type="ECO:0000313" key="9">
    <source>
        <dbReference type="EMBL" id="OAY25025.1"/>
    </source>
</evidence>
<dbReference type="OrthoDB" id="1600564at2759"/>
<organism evidence="9 10">
    <name type="scientific">Manihot esculenta</name>
    <name type="common">Cassava</name>
    <name type="synonym">Jatropha manihot</name>
    <dbReference type="NCBI Taxonomy" id="3983"/>
    <lineage>
        <taxon>Eukaryota</taxon>
        <taxon>Viridiplantae</taxon>
        <taxon>Streptophyta</taxon>
        <taxon>Embryophyta</taxon>
        <taxon>Tracheophyta</taxon>
        <taxon>Spermatophyta</taxon>
        <taxon>Magnoliopsida</taxon>
        <taxon>eudicotyledons</taxon>
        <taxon>Gunneridae</taxon>
        <taxon>Pentapetalae</taxon>
        <taxon>rosids</taxon>
        <taxon>fabids</taxon>
        <taxon>Malpighiales</taxon>
        <taxon>Euphorbiaceae</taxon>
        <taxon>Crotonoideae</taxon>
        <taxon>Manihoteae</taxon>
        <taxon>Manihot</taxon>
    </lineage>
</organism>
<evidence type="ECO:0000256" key="2">
    <source>
        <dbReference type="ARBA" id="ARBA00008668"/>
    </source>
</evidence>
<dbReference type="Pfam" id="PF00657">
    <property type="entry name" value="Lipase_GDSL"/>
    <property type="match status" value="1"/>
</dbReference>
<dbReference type="GO" id="GO:0016042">
    <property type="term" value="P:lipid catabolic process"/>
    <property type="evidence" value="ECO:0007669"/>
    <property type="project" value="UniProtKB-KW"/>
</dbReference>
<evidence type="ECO:0000256" key="5">
    <source>
        <dbReference type="ARBA" id="ARBA00022801"/>
    </source>
</evidence>
<evidence type="ECO:0000256" key="1">
    <source>
        <dbReference type="ARBA" id="ARBA00004613"/>
    </source>
</evidence>
<feature type="chain" id="PRO_5013356447" evidence="8">
    <location>
        <begin position="30"/>
        <end position="368"/>
    </location>
</feature>
<comment type="similarity">
    <text evidence="2">Belongs to the 'GDSL' lipolytic enzyme family.</text>
</comment>
<protein>
    <submittedName>
        <fullName evidence="9">Uncharacterized protein</fullName>
    </submittedName>
</protein>
<comment type="caution">
    <text evidence="9">The sequence shown here is derived from an EMBL/GenBank/DDBJ whole genome shotgun (WGS) entry which is preliminary data.</text>
</comment>
<feature type="signal peptide" evidence="8">
    <location>
        <begin position="1"/>
        <end position="29"/>
    </location>
</feature>
<dbReference type="FunFam" id="3.40.50.1110:FF:000003">
    <property type="entry name" value="GDSL esterase/lipase APG"/>
    <property type="match status" value="1"/>
</dbReference>
<dbReference type="InterPro" id="IPR036514">
    <property type="entry name" value="SGNH_hydro_sf"/>
</dbReference>
<keyword evidence="6" id="KW-0442">Lipid degradation</keyword>
<dbReference type="GO" id="GO:0005576">
    <property type="term" value="C:extracellular region"/>
    <property type="evidence" value="ECO:0007669"/>
    <property type="project" value="UniProtKB-SubCell"/>
</dbReference>
<dbReference type="Gramene" id="Manes.17G062300.1.v8.1">
    <property type="protein sequence ID" value="Manes.17G062300.1.v8.1.CDS"/>
    <property type="gene ID" value="Manes.17G062300.v8.1"/>
</dbReference>